<organism evidence="1 2">
    <name type="scientific">Rhizopogon vesiculosus</name>
    <dbReference type="NCBI Taxonomy" id="180088"/>
    <lineage>
        <taxon>Eukaryota</taxon>
        <taxon>Fungi</taxon>
        <taxon>Dikarya</taxon>
        <taxon>Basidiomycota</taxon>
        <taxon>Agaricomycotina</taxon>
        <taxon>Agaricomycetes</taxon>
        <taxon>Agaricomycetidae</taxon>
        <taxon>Boletales</taxon>
        <taxon>Suillineae</taxon>
        <taxon>Rhizopogonaceae</taxon>
        <taxon>Rhizopogon</taxon>
    </lineage>
</organism>
<evidence type="ECO:0000313" key="1">
    <source>
        <dbReference type="EMBL" id="OJA12181.1"/>
    </source>
</evidence>
<dbReference type="Proteomes" id="UP000183567">
    <property type="component" value="Unassembled WGS sequence"/>
</dbReference>
<accession>A0A1J8PTG3</accession>
<protein>
    <submittedName>
        <fullName evidence="1">Uncharacterized protein</fullName>
    </submittedName>
</protein>
<gene>
    <name evidence="1" type="ORF">AZE42_11880</name>
</gene>
<dbReference type="EMBL" id="LVVM01004791">
    <property type="protein sequence ID" value="OJA12181.1"/>
    <property type="molecule type" value="Genomic_DNA"/>
</dbReference>
<name>A0A1J8PTG3_9AGAM</name>
<keyword evidence="2" id="KW-1185">Reference proteome</keyword>
<sequence length="20" mass="2452">MQYEELMTARQTSLDEFFLV</sequence>
<reference evidence="1 2" key="1">
    <citation type="submission" date="2016-03" db="EMBL/GenBank/DDBJ databases">
        <title>Comparative genomics of the ectomycorrhizal sister species Rhizopogon vinicolor and Rhizopogon vesiculosus (Basidiomycota: Boletales) reveals a divergence of the mating type B locus.</title>
        <authorList>
            <person name="Mujic A.B."/>
            <person name="Kuo A."/>
            <person name="Tritt A."/>
            <person name="Lipzen A."/>
            <person name="Chen C."/>
            <person name="Johnson J."/>
            <person name="Sharma A."/>
            <person name="Barry K."/>
            <person name="Grigoriev I.V."/>
            <person name="Spatafora J.W."/>
        </authorList>
    </citation>
    <scope>NUCLEOTIDE SEQUENCE [LARGE SCALE GENOMIC DNA]</scope>
    <source>
        <strain evidence="1 2">AM-OR11-056</strain>
    </source>
</reference>
<dbReference type="AlphaFoldDB" id="A0A1J8PTG3"/>
<proteinExistence type="predicted"/>
<evidence type="ECO:0000313" key="2">
    <source>
        <dbReference type="Proteomes" id="UP000183567"/>
    </source>
</evidence>
<comment type="caution">
    <text evidence="1">The sequence shown here is derived from an EMBL/GenBank/DDBJ whole genome shotgun (WGS) entry which is preliminary data.</text>
</comment>